<dbReference type="CDD" id="cd11061">
    <property type="entry name" value="CYP67-like"/>
    <property type="match status" value="1"/>
</dbReference>
<feature type="binding site" description="axial binding residue" evidence="8">
    <location>
        <position position="484"/>
    </location>
    <ligand>
        <name>heme</name>
        <dbReference type="ChEBI" id="CHEBI:30413"/>
    </ligand>
    <ligandPart>
        <name>Fe</name>
        <dbReference type="ChEBI" id="CHEBI:18248"/>
    </ligandPart>
</feature>
<dbReference type="AlphaFoldDB" id="A0A165CDL6"/>
<evidence type="ECO:0000256" key="7">
    <source>
        <dbReference type="ARBA" id="ARBA00023033"/>
    </source>
</evidence>
<accession>A0A165CDL6</accession>
<dbReference type="GO" id="GO:0004497">
    <property type="term" value="F:monooxygenase activity"/>
    <property type="evidence" value="ECO:0007669"/>
    <property type="project" value="UniProtKB-KW"/>
</dbReference>
<dbReference type="PRINTS" id="PR00463">
    <property type="entry name" value="EP450I"/>
</dbReference>
<keyword evidence="4 8" id="KW-0479">Metal-binding</keyword>
<dbReference type="InterPro" id="IPR002401">
    <property type="entry name" value="Cyt_P450_E_grp-I"/>
</dbReference>
<protein>
    <submittedName>
        <fullName evidence="9">Cytochrome P450</fullName>
    </submittedName>
</protein>
<comment type="pathway">
    <text evidence="2">Secondary metabolite biosynthesis.</text>
</comment>
<dbReference type="InterPro" id="IPR036396">
    <property type="entry name" value="Cyt_P450_sf"/>
</dbReference>
<dbReference type="InterPro" id="IPR050121">
    <property type="entry name" value="Cytochrome_P450_monoxygenase"/>
</dbReference>
<dbReference type="Pfam" id="PF00067">
    <property type="entry name" value="p450"/>
    <property type="match status" value="1"/>
</dbReference>
<dbReference type="PRINTS" id="PR00385">
    <property type="entry name" value="P450"/>
</dbReference>
<dbReference type="EMBL" id="KV424156">
    <property type="protein sequence ID" value="KZT50629.1"/>
    <property type="molecule type" value="Genomic_DNA"/>
</dbReference>
<comment type="similarity">
    <text evidence="3">Belongs to the cytochrome P450 family.</text>
</comment>
<proteinExistence type="inferred from homology"/>
<keyword evidence="8" id="KW-0349">Heme</keyword>
<evidence type="ECO:0000256" key="8">
    <source>
        <dbReference type="PIRSR" id="PIRSR602401-1"/>
    </source>
</evidence>
<evidence type="ECO:0000256" key="3">
    <source>
        <dbReference type="ARBA" id="ARBA00010617"/>
    </source>
</evidence>
<dbReference type="Proteomes" id="UP000076842">
    <property type="component" value="Unassembled WGS sequence"/>
</dbReference>
<dbReference type="GO" id="GO:0016705">
    <property type="term" value="F:oxidoreductase activity, acting on paired donors, with incorporation or reduction of molecular oxygen"/>
    <property type="evidence" value="ECO:0007669"/>
    <property type="project" value="InterPro"/>
</dbReference>
<evidence type="ECO:0000256" key="2">
    <source>
        <dbReference type="ARBA" id="ARBA00005179"/>
    </source>
</evidence>
<dbReference type="Gene3D" id="1.10.630.10">
    <property type="entry name" value="Cytochrome P450"/>
    <property type="match status" value="1"/>
</dbReference>
<dbReference type="GO" id="GO:0020037">
    <property type="term" value="F:heme binding"/>
    <property type="evidence" value="ECO:0007669"/>
    <property type="project" value="InterPro"/>
</dbReference>
<evidence type="ECO:0000313" key="9">
    <source>
        <dbReference type="EMBL" id="KZT50629.1"/>
    </source>
</evidence>
<keyword evidence="10" id="KW-1185">Reference proteome</keyword>
<reference evidence="9 10" key="1">
    <citation type="journal article" date="2016" name="Mol. Biol. Evol.">
        <title>Comparative Genomics of Early-Diverging Mushroom-Forming Fungi Provides Insights into the Origins of Lignocellulose Decay Capabilities.</title>
        <authorList>
            <person name="Nagy L.G."/>
            <person name="Riley R."/>
            <person name="Tritt A."/>
            <person name="Adam C."/>
            <person name="Daum C."/>
            <person name="Floudas D."/>
            <person name="Sun H."/>
            <person name="Yadav J.S."/>
            <person name="Pangilinan J."/>
            <person name="Larsson K.H."/>
            <person name="Matsuura K."/>
            <person name="Barry K."/>
            <person name="Labutti K."/>
            <person name="Kuo R."/>
            <person name="Ohm R.A."/>
            <person name="Bhattacharya S.S."/>
            <person name="Shirouzu T."/>
            <person name="Yoshinaga Y."/>
            <person name="Martin F.M."/>
            <person name="Grigoriev I.V."/>
            <person name="Hibbett D.S."/>
        </authorList>
    </citation>
    <scope>NUCLEOTIDE SEQUENCE [LARGE SCALE GENOMIC DNA]</scope>
    <source>
        <strain evidence="9 10">HHB12733</strain>
    </source>
</reference>
<sequence length="543" mass="60615">MSPAIMFLLPVLAGLLSHQVFRYREPTLGNCLGGFLLAETALAVMLFGCAHPIHALCTTSAMYIASLSLSILIYRAILHPLAIPGPFLARLSKLWAVAVTVEGRNHATIAELHATYGDFVRIGPNEVSISNVAAIHEIYGPRSEWTRSDWYKGVPRPANSESLMSLRGHAEHSQRHKVWDRAFTTTAVKDYQPLVTQRVQQLSDRLASESGLGAVDIGKWFSACTFDIMGDLAFDGGFELVQNGDIGGYWQTINEAVRIGAIFINLPWLAEPLAWLAAKMPFLPLACKKAKLERFAERQVRSRQQKVAHSKDLSYWLIGEDTGICEISLPDLVAEAVLVIIAGSDSTTLASFFLFFLLGQHPAIVARLRQELQDTHDRYGQLTIDKLSELPYLNACINESLRLYPPIPNGHPRRAPKGGATVAGQFIPEGTTVIIPAYTLHRDPKYWSEPNTFRPERWLPEGTSAGEKDDFRAYIPFSYGPYSCIGRNLARHEVRLLVATIITRFDFQLADGFDPQTFEQQITGEFLLTRPVLPMVLRERMQE</sequence>
<dbReference type="PANTHER" id="PTHR24305">
    <property type="entry name" value="CYTOCHROME P450"/>
    <property type="match status" value="1"/>
</dbReference>
<gene>
    <name evidence="9" type="ORF">CALCODRAFT_504499</name>
</gene>
<dbReference type="STRING" id="1353952.A0A165CDL6"/>
<evidence type="ECO:0000256" key="6">
    <source>
        <dbReference type="ARBA" id="ARBA00023004"/>
    </source>
</evidence>
<organism evidence="9 10">
    <name type="scientific">Calocera cornea HHB12733</name>
    <dbReference type="NCBI Taxonomy" id="1353952"/>
    <lineage>
        <taxon>Eukaryota</taxon>
        <taxon>Fungi</taxon>
        <taxon>Dikarya</taxon>
        <taxon>Basidiomycota</taxon>
        <taxon>Agaricomycotina</taxon>
        <taxon>Dacrymycetes</taxon>
        <taxon>Dacrymycetales</taxon>
        <taxon>Dacrymycetaceae</taxon>
        <taxon>Calocera</taxon>
    </lineage>
</organism>
<evidence type="ECO:0000256" key="4">
    <source>
        <dbReference type="ARBA" id="ARBA00022723"/>
    </source>
</evidence>
<dbReference type="PANTHER" id="PTHR24305:SF187">
    <property type="entry name" value="P450, PUTATIVE (EUROFUNG)-RELATED"/>
    <property type="match status" value="1"/>
</dbReference>
<dbReference type="SUPFAM" id="SSF48264">
    <property type="entry name" value="Cytochrome P450"/>
    <property type="match status" value="1"/>
</dbReference>
<dbReference type="GO" id="GO:0005506">
    <property type="term" value="F:iron ion binding"/>
    <property type="evidence" value="ECO:0007669"/>
    <property type="project" value="InterPro"/>
</dbReference>
<evidence type="ECO:0000313" key="10">
    <source>
        <dbReference type="Proteomes" id="UP000076842"/>
    </source>
</evidence>
<dbReference type="InterPro" id="IPR001128">
    <property type="entry name" value="Cyt_P450"/>
</dbReference>
<name>A0A165CDL6_9BASI</name>
<dbReference type="OrthoDB" id="6692864at2759"/>
<keyword evidence="5" id="KW-0560">Oxidoreductase</keyword>
<evidence type="ECO:0000256" key="1">
    <source>
        <dbReference type="ARBA" id="ARBA00001971"/>
    </source>
</evidence>
<keyword evidence="6 8" id="KW-0408">Iron</keyword>
<dbReference type="InParanoid" id="A0A165CDL6"/>
<evidence type="ECO:0000256" key="5">
    <source>
        <dbReference type="ARBA" id="ARBA00023002"/>
    </source>
</evidence>
<keyword evidence="7" id="KW-0503">Monooxygenase</keyword>
<comment type="cofactor">
    <cofactor evidence="1 8">
        <name>heme</name>
        <dbReference type="ChEBI" id="CHEBI:30413"/>
    </cofactor>
</comment>